<dbReference type="PRINTS" id="PR00601">
    <property type="entry name" value="BACFERRITIN"/>
</dbReference>
<dbReference type="GO" id="GO:0008199">
    <property type="term" value="F:ferric iron binding"/>
    <property type="evidence" value="ECO:0007669"/>
    <property type="project" value="InterPro"/>
</dbReference>
<keyword evidence="4" id="KW-0408">Iron</keyword>
<dbReference type="CDD" id="cd00907">
    <property type="entry name" value="Bacterioferritin"/>
    <property type="match status" value="1"/>
</dbReference>
<dbReference type="GO" id="GO:0020037">
    <property type="term" value="F:heme binding"/>
    <property type="evidence" value="ECO:0007669"/>
    <property type="project" value="TreeGrafter"/>
</dbReference>
<dbReference type="Gene3D" id="1.20.1260.10">
    <property type="match status" value="1"/>
</dbReference>
<evidence type="ECO:0000256" key="1">
    <source>
        <dbReference type="ARBA" id="ARBA00022434"/>
    </source>
</evidence>
<evidence type="ECO:0000256" key="3">
    <source>
        <dbReference type="ARBA" id="ARBA00022723"/>
    </source>
</evidence>
<dbReference type="GO" id="GO:0005829">
    <property type="term" value="C:cytosol"/>
    <property type="evidence" value="ECO:0007669"/>
    <property type="project" value="TreeGrafter"/>
</dbReference>
<dbReference type="PIRSF" id="PIRSF002560">
    <property type="entry name" value="Bacterioferritin"/>
    <property type="match status" value="1"/>
</dbReference>
<sequence length="165" mass="19260">MSNKKQKSIDLLNKAIGDELSAINQYMYFHFHCDDQGYDLLGALFKKTAIEEMRHVETIADRILFLKGEIVMEPSKKVHYTSNIREMLNFSVGEEESAIVMYNDFANQSAMNLDSVTKRLFEDIVIDEERHFDQFDTEIDNLERFGEQYLALQSIERSKTRSTMP</sequence>
<dbReference type="GO" id="GO:0006879">
    <property type="term" value="P:intracellular iron ion homeostasis"/>
    <property type="evidence" value="ECO:0007669"/>
    <property type="project" value="UniProtKB-KW"/>
</dbReference>
<proteinExistence type="predicted"/>
<dbReference type="SUPFAM" id="SSF47240">
    <property type="entry name" value="Ferritin-like"/>
    <property type="match status" value="1"/>
</dbReference>
<keyword evidence="3" id="KW-0479">Metal-binding</keyword>
<reference evidence="6" key="1">
    <citation type="submission" date="2016-10" db="EMBL/GenBank/DDBJ databases">
        <authorList>
            <person name="de Groot N.N."/>
        </authorList>
    </citation>
    <scope>NUCLEOTIDE SEQUENCE</scope>
</reference>
<dbReference type="InterPro" id="IPR012347">
    <property type="entry name" value="Ferritin-like"/>
</dbReference>
<dbReference type="InterPro" id="IPR009040">
    <property type="entry name" value="Ferritin-like_diiron"/>
</dbReference>
<dbReference type="GO" id="GO:0006826">
    <property type="term" value="P:iron ion transport"/>
    <property type="evidence" value="ECO:0007669"/>
    <property type="project" value="InterPro"/>
</dbReference>
<dbReference type="PANTHER" id="PTHR30295:SF0">
    <property type="entry name" value="BACTERIOFERRITIN"/>
    <property type="match status" value="1"/>
</dbReference>
<dbReference type="GO" id="GO:0004322">
    <property type="term" value="F:ferroxidase activity"/>
    <property type="evidence" value="ECO:0007669"/>
    <property type="project" value="TreeGrafter"/>
</dbReference>
<dbReference type="PROSITE" id="PS50905">
    <property type="entry name" value="FERRITIN_LIKE"/>
    <property type="match status" value="1"/>
</dbReference>
<evidence type="ECO:0000259" key="5">
    <source>
        <dbReference type="PROSITE" id="PS50905"/>
    </source>
</evidence>
<organism evidence="6">
    <name type="scientific">hydrothermal vent metagenome</name>
    <dbReference type="NCBI Taxonomy" id="652676"/>
    <lineage>
        <taxon>unclassified sequences</taxon>
        <taxon>metagenomes</taxon>
        <taxon>ecological metagenomes</taxon>
    </lineage>
</organism>
<accession>A0A1W1C4I0</accession>
<dbReference type="PANTHER" id="PTHR30295">
    <property type="entry name" value="BACTERIOFERRITIN"/>
    <property type="match status" value="1"/>
</dbReference>
<evidence type="ECO:0000256" key="4">
    <source>
        <dbReference type="ARBA" id="ARBA00023004"/>
    </source>
</evidence>
<evidence type="ECO:0000313" key="6">
    <source>
        <dbReference type="EMBL" id="SFV60631.1"/>
    </source>
</evidence>
<dbReference type="AlphaFoldDB" id="A0A1W1C4I0"/>
<feature type="domain" description="Ferritin-like diiron" evidence="5">
    <location>
        <begin position="2"/>
        <end position="146"/>
    </location>
</feature>
<dbReference type="EMBL" id="FPHE01000099">
    <property type="protein sequence ID" value="SFV60631.1"/>
    <property type="molecule type" value="Genomic_DNA"/>
</dbReference>
<gene>
    <name evidence="6" type="ORF">MNB_SV-12-1987</name>
</gene>
<dbReference type="InterPro" id="IPR002024">
    <property type="entry name" value="Bacterioferritin"/>
</dbReference>
<name>A0A1W1C4I0_9ZZZZ</name>
<dbReference type="InterPro" id="IPR008331">
    <property type="entry name" value="Ferritin_DPS_dom"/>
</dbReference>
<keyword evidence="2" id="KW-0349">Heme</keyword>
<dbReference type="Pfam" id="PF00210">
    <property type="entry name" value="Ferritin"/>
    <property type="match status" value="1"/>
</dbReference>
<protein>
    <submittedName>
        <fullName evidence="6">Bacterioferritin</fullName>
    </submittedName>
</protein>
<dbReference type="InterPro" id="IPR009078">
    <property type="entry name" value="Ferritin-like_SF"/>
</dbReference>
<keyword evidence="1" id="KW-0409">Iron storage</keyword>
<evidence type="ECO:0000256" key="2">
    <source>
        <dbReference type="ARBA" id="ARBA00022617"/>
    </source>
</evidence>